<dbReference type="Pfam" id="PF18413">
    <property type="entry name" value="Neuraminidase"/>
    <property type="match status" value="1"/>
</dbReference>
<evidence type="ECO:0000313" key="10">
    <source>
        <dbReference type="Proteomes" id="UP000230008"/>
    </source>
</evidence>
<name>A0A2D3T4Q9_9ENTR</name>
<dbReference type="InterPro" id="IPR046839">
    <property type="entry name" value="ABC_toxin_N"/>
</dbReference>
<dbReference type="Pfam" id="PF21963">
    <property type="entry name" value="TcdA1_RBD_2"/>
    <property type="match status" value="1"/>
</dbReference>
<feature type="domain" description="ABC toxin N-terminal" evidence="7">
    <location>
        <begin position="977"/>
        <end position="1100"/>
    </location>
</feature>
<dbReference type="InterPro" id="IPR018003">
    <property type="entry name" value="Insecticidal_toxin/plasmid_vir"/>
</dbReference>
<dbReference type="InterPro" id="IPR041079">
    <property type="entry name" value="Neuraminidase-like"/>
</dbReference>
<feature type="coiled-coil region" evidence="2">
    <location>
        <begin position="2089"/>
        <end position="2116"/>
    </location>
</feature>
<proteinExistence type="predicted"/>
<reference evidence="10" key="2">
    <citation type="submission" date="2017-11" db="EMBL/GenBank/DDBJ databases">
        <title>PacBio sequencing of new strain of the secondary endosymbiont Candidatus Hamiltonella defensa.</title>
        <authorList>
            <person name="Strand M.R."/>
            <person name="Oliver K."/>
        </authorList>
    </citation>
    <scope>NUCLEOTIDE SEQUENCE [LARGE SCALE GENOMIC DNA]</scope>
    <source>
        <strain evidence="10">A2C</strain>
        <plasmid evidence="10">phda2c.1</plasmid>
    </source>
</reference>
<keyword evidence="1" id="KW-0843">Virulence</keyword>
<reference evidence="10" key="1">
    <citation type="submission" date="2016-10" db="EMBL/GenBank/DDBJ databases">
        <authorList>
            <person name="Chevignon G."/>
        </authorList>
    </citation>
    <scope>NUCLEOTIDE SEQUENCE [LARGE SCALE GENOMIC DNA]</scope>
    <source>
        <strain evidence="10">A2C</strain>
        <plasmid evidence="10">phda2c.1</plasmid>
    </source>
</reference>
<dbReference type="Pfam" id="PF03538">
    <property type="entry name" value="VRP1"/>
    <property type="match status" value="1"/>
</dbReference>
<sequence length="2527" mass="283356">MSLVNSLFEKAKTKITSVISLDELAYGSFDEFCEKVGETLNYTESQLLYGAAEEAYQYKAAERRKRLVRANPQLRQAKSLDIQPLESDATEKSSHRTKRAVDVTNKGDEDRLLNRDHQYVPAGHVASMFSPAAYLAELYKNALYLHDEKTARSLKKRRPDLASLTLSQDNLDKEVSTLSLSNELLLQGCQEKSSELTSKEKVLAHLSTHRLSGSTPYHHAFQTLRHSVIQGKMTPVAILAAYAEIAPDNKTIAKSHMGIFANIDPELCRLLTEKITEQNVGELFKKNFGIDCTTSTASASQSTPSDSTVPPKADLCRWLLNTHNLAKYYDIPVETVEKVLSATSPKANNIDLYIEGKYTQAIISGTKLSGVQIIRTPSDNYSSQLYYANLIPSGGKYSLKIKPRSWSNKSDNQLYIYQNNSNQDVQRYVDTDYGAATEKEIIVDNLDTKNGTRFYLRRKHSIDSGYTNAGVDFNVTEITDVRFFLLKLNKLLRLSKTTGLSPTEIELIILAHNTEMNVDASVIASLFGVVRYQQRYNLSTEEAVILCGTSLSQHTMGETRSQFDRLFNQVSAEENTLAPNDQLEINLRPDNNDNQDWKSALKQAFQVNDTELLAMVGSETLKPTLSNLSRLYFIHLLGRIHHLTKSQTMTLLNILDYPTKPLVLGYQDAQTPWSTVVENVYQTTQWLKEEALTVEQLFLMTTTTYSSLSTPEMVTLVQAIKTSVKKTDEDEKARAAISPAVGSAFGINDLNVTENILNWLDALKTGDQLDCKSFINTMVDLAIATPPDKTVLPKSVIDFCHRAAQLALIVKGLTLGEPETKLIGRYPKKMLGDKVNAVAPNAKVFKQLTTLRDVLTRCGGSAPQVVDALINDKLTLTLLANAVGEEEQSLILGAACLKEKTVNPWPPEGKSLIGDVVSISRLLQILKLAKGLHVSPPVIKSLMALNDDSDDAAFQSVANSLLAGLDESARQQVHNTLDEALSAALSQYFIRHVLPAKEIAWVETRDDLFRYLLIDNQVSSAVKASKIASAIASLQLYIDSCLQGREEVLSKNRLENPFFDNWEQINKRYSQWAASKQLIYFPENYLDPTQRVGQTGMMDKLLQAVSQGPLNKDTVEDAFKTYLTDFEQIANLSVITGYHDGLNTDRGLTYFIGATQANPAEYYWRTVDQSQRKDGKFPASAWGEWKKIDTSLQPAGELIRPVVFNSRLYILWVERQEKAEQKNGATTRFFDYTVKLAHLRHDGTWSAPLNFPFSIDKKGDLQDYFKEAPEFSINDLSLYCANWVNQESLIIIMYKKFVNKGDVKSENFKFQYLLIDKEMNEEKTSKNEEVKSHFDNIKNELSTKTKRKITNRYALEYSVPPSISGKSVYGTYELAALWEGGISSITIAQNDLKVKVTLKPKVGIYYNKWGNNLARHQCNLMKKYGTVGDKFLIFNQINKNPNHATADATIVPVLQYNGNKSNNQEDQFLFYTDVSHTNNTHVWVNSKRDLPSISTNDHYGCIKDDKNSPEDYKNYIFMSFSDGAKNYAIDIRNPIEIDTTIEPSSVTVTIDIGKGKDNPFTADKYCSSLPAPSLHEMIYQFNSITFDVPDSLFVNNRVEIPITSNATAKDGRSLGGEYFILPITRKISGISNVMSLHTSTQGAQYLESGVYRTRLNTLFAKKLVAKANTGLSAIYTLATQKLPEPKLGEGSYVTLTLKKYDPAIHGSNKIFSLFYCEVFTKGDKYPISSGELSEHTSTTVRIFLHRLEDVSNDEDTLILAARYQKENTDNICFRRSDKNNPHGWALDKTHNNGTFAGLESISGLGDSNEVIDFTGANALYFWELFYYLPMLVTQRLLQEQRFNDAVRWLKYVYSPSGYPDNDSAWNVRPLLEQTGWNKAPIETTDPDAVAQHDPLHYKLATFMTQLDLLLAQGDAAYRLLERDTLVEAMMWYQQALNLLGSNYTSTEQVNWPTSSLRELEKQNSLEDIFLPEKNTKLAGYWQTLRQRIYNLRHNLNIDGQPLFLPLYAKPANPHALRSALVASTGSSPALPNPTLSLYRFPLMLERARGMVNQLSQFGSLLSSILERQDAEALASLLQNQAQSLLLMSVGIQNKTLEELKEEKRAVEQQKAGISQRLVHYQRLYDENISAVEYTAIATRTAGGAVSSAANVLYTAGALANTFPNVFGMANGGCQWGAVPNAAAKAMGIAASGMMVSADTMSQYASYRRRREEWEIQRDAAQSEVSQLEAQLNAHDIRHEAAVMQKNYLETQQKQAQEQLEFLQRKFSNQLLYSGLRGRLSAIYYQFYDLTISRCLMAEAAYHYEVKGDPLQTPQFIKPKAWQSAHAGLLCGEALTLNLAQMEDDYLKWESRALEVTRTVCLSEVYADQFTFSTKVVELVNNGQGTAGNGDNSLKFNENQLQATLKLSDLKIKDDYPASLGEMRRIKQISVTLPALVGPYQDVRAVLRYGGSVTLPRGCRSLAVSHGMNDSGQFQLDFNDGKFLPFEGIPVNDSGVFTLSFPQATGKQKALLLSLSDIILHIRYTIRD</sequence>
<organism evidence="9 10">
    <name type="scientific">Candidatus Williamhamiltonella defendens</name>
    <dbReference type="NCBI Taxonomy" id="138072"/>
    <lineage>
        <taxon>Bacteria</taxon>
        <taxon>Pseudomonadati</taxon>
        <taxon>Pseudomonadota</taxon>
        <taxon>Gammaproteobacteria</taxon>
        <taxon>Enterobacterales</taxon>
        <taxon>Enterobacteriaceae</taxon>
        <taxon>aphid secondary symbionts</taxon>
        <taxon>Candidatus Williamhamiltonella</taxon>
    </lineage>
</organism>
<feature type="domain" description="Neuraminidase-like" evidence="5">
    <location>
        <begin position="1132"/>
        <end position="1295"/>
    </location>
</feature>
<keyword evidence="9" id="KW-0614">Plasmid</keyword>
<feature type="domain" description="Tc toxin complex TcA C-terminal TcB-binding" evidence="4">
    <location>
        <begin position="2230"/>
        <end position="2448"/>
    </location>
</feature>
<dbReference type="InterPro" id="IPR040840">
    <property type="entry name" value="TcA_TcB_BD"/>
</dbReference>
<dbReference type="InterPro" id="IPR054141">
    <property type="entry name" value="TcdA1_RBD_2"/>
</dbReference>
<dbReference type="Pfam" id="PF18276">
    <property type="entry name" value="TcA_TcB_BD"/>
    <property type="match status" value="2"/>
</dbReference>
<feature type="coiled-coil region" evidence="2">
    <location>
        <begin position="2203"/>
        <end position="2265"/>
    </location>
</feature>
<dbReference type="Proteomes" id="UP000230008">
    <property type="component" value="Plasmid pHDA2C.1"/>
</dbReference>
<evidence type="ECO:0000259" key="6">
    <source>
        <dbReference type="Pfam" id="PF18518"/>
    </source>
</evidence>
<feature type="domain" description="Tc toxin complex TcA C-terminal TcB-binding" evidence="4">
    <location>
        <begin position="2457"/>
        <end position="2524"/>
    </location>
</feature>
<evidence type="ECO:0000259" key="5">
    <source>
        <dbReference type="Pfam" id="PF18413"/>
    </source>
</evidence>
<gene>
    <name evidence="9" type="ORF">BJP41_09840</name>
</gene>
<evidence type="ECO:0000259" key="8">
    <source>
        <dbReference type="Pfam" id="PF21963"/>
    </source>
</evidence>
<evidence type="ECO:0000259" key="4">
    <source>
        <dbReference type="Pfam" id="PF18276"/>
    </source>
</evidence>
<dbReference type="InterPro" id="IPR041568">
    <property type="entry name" value="TcA_RBD"/>
</dbReference>
<protein>
    <recommendedName>
        <fullName evidence="11">Toxin</fullName>
    </recommendedName>
</protein>
<dbReference type="Pfam" id="PF20220">
    <property type="entry name" value="ABC_toxin_N"/>
    <property type="match status" value="1"/>
</dbReference>
<evidence type="ECO:0000256" key="1">
    <source>
        <dbReference type="ARBA" id="ARBA00023026"/>
    </source>
</evidence>
<evidence type="ECO:0000256" key="2">
    <source>
        <dbReference type="SAM" id="Coils"/>
    </source>
</evidence>
<feature type="domain" description="TcdA1 receptor binding" evidence="8">
    <location>
        <begin position="1539"/>
        <end position="1623"/>
    </location>
</feature>
<geneLocation type="plasmid" evidence="10">
    <name>phda2c.1</name>
</geneLocation>
<evidence type="ECO:0008006" key="11">
    <source>
        <dbReference type="Google" id="ProtNLM"/>
    </source>
</evidence>
<dbReference type="EMBL" id="CP017607">
    <property type="protein sequence ID" value="ATW30777.1"/>
    <property type="molecule type" value="Genomic_DNA"/>
</dbReference>
<dbReference type="RefSeq" id="WP_100103753.1">
    <property type="nucleotide sequence ID" value="NZ_CAWNMT010000002.1"/>
</dbReference>
<feature type="domain" description="TcA receptor binding" evidence="6">
    <location>
        <begin position="1684"/>
        <end position="1813"/>
    </location>
</feature>
<accession>A0A2D3T4Q9</accession>
<evidence type="ECO:0000259" key="7">
    <source>
        <dbReference type="Pfam" id="PF20220"/>
    </source>
</evidence>
<feature type="region of interest" description="Disordered" evidence="3">
    <location>
        <begin position="79"/>
        <end position="100"/>
    </location>
</feature>
<dbReference type="Pfam" id="PF18518">
    <property type="entry name" value="TcA_RBD"/>
    <property type="match status" value="1"/>
</dbReference>
<evidence type="ECO:0000256" key="3">
    <source>
        <dbReference type="SAM" id="MobiDB-lite"/>
    </source>
</evidence>
<feature type="compositionally biased region" description="Basic and acidic residues" evidence="3">
    <location>
        <begin position="89"/>
        <end position="100"/>
    </location>
</feature>
<evidence type="ECO:0000313" key="9">
    <source>
        <dbReference type="EMBL" id="ATW30777.1"/>
    </source>
</evidence>
<keyword evidence="2" id="KW-0175">Coiled coil</keyword>